<reference evidence="2" key="1">
    <citation type="journal article" date="2017" name="Nature">
        <title>The sunflower genome provides insights into oil metabolism, flowering and Asterid evolution.</title>
        <authorList>
            <person name="Badouin H."/>
            <person name="Gouzy J."/>
            <person name="Grassa C.J."/>
            <person name="Murat F."/>
            <person name="Staton S.E."/>
            <person name="Cottret L."/>
            <person name="Lelandais-Briere C."/>
            <person name="Owens G.L."/>
            <person name="Carrere S."/>
            <person name="Mayjonade B."/>
            <person name="Legrand L."/>
            <person name="Gill N."/>
            <person name="Kane N.C."/>
            <person name="Bowers J.E."/>
            <person name="Hubner S."/>
            <person name="Bellec A."/>
            <person name="Berard A."/>
            <person name="Berges H."/>
            <person name="Blanchet N."/>
            <person name="Boniface M.C."/>
            <person name="Brunel D."/>
            <person name="Catrice O."/>
            <person name="Chaidir N."/>
            <person name="Claudel C."/>
            <person name="Donnadieu C."/>
            <person name="Faraut T."/>
            <person name="Fievet G."/>
            <person name="Helmstetter N."/>
            <person name="King M."/>
            <person name="Knapp S.J."/>
            <person name="Lai Z."/>
            <person name="Le Paslier M.C."/>
            <person name="Lippi Y."/>
            <person name="Lorenzon L."/>
            <person name="Mandel J.R."/>
            <person name="Marage G."/>
            <person name="Marchand G."/>
            <person name="Marquand E."/>
            <person name="Bret-Mestries E."/>
            <person name="Morien E."/>
            <person name="Nambeesan S."/>
            <person name="Nguyen T."/>
            <person name="Pegot-Espagnet P."/>
            <person name="Pouilly N."/>
            <person name="Raftis F."/>
            <person name="Sallet E."/>
            <person name="Schiex T."/>
            <person name="Thomas J."/>
            <person name="Vandecasteele C."/>
            <person name="Vares D."/>
            <person name="Vear F."/>
            <person name="Vautrin S."/>
            <person name="Crespi M."/>
            <person name="Mangin B."/>
            <person name="Burke J.M."/>
            <person name="Salse J."/>
            <person name="Munos S."/>
            <person name="Vincourt P."/>
            <person name="Rieseberg L.H."/>
            <person name="Langlade N.B."/>
        </authorList>
    </citation>
    <scope>NUCLEOTIDE SEQUENCE [LARGE SCALE GENOMIC DNA]</scope>
    <source>
        <strain evidence="2">cv. SF193</strain>
    </source>
</reference>
<evidence type="ECO:0000313" key="2">
    <source>
        <dbReference type="Proteomes" id="UP000215914"/>
    </source>
</evidence>
<dbReference type="EMBL" id="CM007901">
    <property type="protein sequence ID" value="OTG04295.1"/>
    <property type="molecule type" value="Genomic_DNA"/>
</dbReference>
<organism evidence="1 2">
    <name type="scientific">Helianthus annuus</name>
    <name type="common">Common sunflower</name>
    <dbReference type="NCBI Taxonomy" id="4232"/>
    <lineage>
        <taxon>Eukaryota</taxon>
        <taxon>Viridiplantae</taxon>
        <taxon>Streptophyta</taxon>
        <taxon>Embryophyta</taxon>
        <taxon>Tracheophyta</taxon>
        <taxon>Spermatophyta</taxon>
        <taxon>Magnoliopsida</taxon>
        <taxon>eudicotyledons</taxon>
        <taxon>Gunneridae</taxon>
        <taxon>Pentapetalae</taxon>
        <taxon>asterids</taxon>
        <taxon>campanulids</taxon>
        <taxon>Asterales</taxon>
        <taxon>Asteraceae</taxon>
        <taxon>Asteroideae</taxon>
        <taxon>Heliantheae alliance</taxon>
        <taxon>Heliantheae</taxon>
        <taxon>Helianthus</taxon>
    </lineage>
</organism>
<dbReference type="Proteomes" id="UP000215914">
    <property type="component" value="Chromosome 12"/>
</dbReference>
<dbReference type="AlphaFoldDB" id="A0A251SZK0"/>
<protein>
    <submittedName>
        <fullName evidence="1">Uncharacterized protein</fullName>
    </submittedName>
</protein>
<sequence>MGFYGKLISIRFTDVYSSPRHFVPLINSCVLLCLIPDLIPVINIRLSFLQG</sequence>
<gene>
    <name evidence="1" type="ORF">HannXRQ_Chr12g0360681</name>
</gene>
<proteinExistence type="predicted"/>
<name>A0A251SZK0_HELAN</name>
<evidence type="ECO:0000313" key="1">
    <source>
        <dbReference type="EMBL" id="OTG04295.1"/>
    </source>
</evidence>
<accession>A0A251SZK0</accession>
<dbReference type="InParanoid" id="A0A251SZK0"/>
<keyword evidence="2" id="KW-1185">Reference proteome</keyword>